<dbReference type="SUPFAM" id="SSF56672">
    <property type="entry name" value="DNA/RNA polymerases"/>
    <property type="match status" value="1"/>
</dbReference>
<dbReference type="CDD" id="cd03468">
    <property type="entry name" value="PolY_like"/>
    <property type="match status" value="1"/>
</dbReference>
<dbReference type="AlphaFoldDB" id="A0A5C8KY02"/>
<dbReference type="OrthoDB" id="5298951at2"/>
<comment type="caution">
    <text evidence="2">The sequence shown here is derived from an EMBL/GenBank/DDBJ whole genome shotgun (WGS) entry which is preliminary data.</text>
</comment>
<dbReference type="PANTHER" id="PTHR35369:SF2">
    <property type="entry name" value="BLR3025 PROTEIN"/>
    <property type="match status" value="1"/>
</dbReference>
<evidence type="ECO:0000313" key="2">
    <source>
        <dbReference type="EMBL" id="TXK65667.1"/>
    </source>
</evidence>
<keyword evidence="3" id="KW-1185">Reference proteome</keyword>
<dbReference type="Proteomes" id="UP000321248">
    <property type="component" value="Unassembled WGS sequence"/>
</dbReference>
<evidence type="ECO:0000256" key="1">
    <source>
        <dbReference type="ARBA" id="ARBA00022763"/>
    </source>
</evidence>
<protein>
    <submittedName>
        <fullName evidence="2">DNA polymerase Y family protein</fullName>
    </submittedName>
</protein>
<sequence length="500" mass="55328">MELWACFALPRLSLEMAWGPACGKRTAADRDRAGPIQEDAEAFDPDAAHAVIDGPVQRALIVDADERAEAAGITRGMSPAQAQALRPDLRLRRRDARAEAGRLETLGALAYGFSSQVLLAPPATVLLEVGASLRLFGGWPALQRGVRERLDALGHVHAIAAAPTPAAAEVFAWLADGFAVFDETRLLRALRRVPIEAAGLDAKALRSVSQLGVRRLGELMALPRPGLQRRYGPGVLERLDRLQGRLPDPRPAYRPAERFERRIEFDYGIVSSQALAFPLRRLVDELASYLQLRDGGVPGFELRFEHEGAEDSRRWIGLRKPMREAAALLDAARGRLEQVRLPHPAQALALVAETCRRSSRNCATCSTRARAAGWISMRWWSACAHDWATRRCGRWRCRPSTVPSAPGGWPSAAMRARPACRRARPGCCRRRCRCASASSACSMPPERIETGWWDGDDVRREYVVAELEGGQRAWLFRQVGGGELVDAAQERHWMLHGWFA</sequence>
<accession>A0A5C8KY02</accession>
<name>A0A5C8KY02_9GAMM</name>
<organism evidence="2 3">
    <name type="scientific">Alkalisalibacterium limincola</name>
    <dbReference type="NCBI Taxonomy" id="2699169"/>
    <lineage>
        <taxon>Bacteria</taxon>
        <taxon>Pseudomonadati</taxon>
        <taxon>Pseudomonadota</taxon>
        <taxon>Gammaproteobacteria</taxon>
        <taxon>Lysobacterales</taxon>
        <taxon>Lysobacteraceae</taxon>
        <taxon>Alkalisalibacterium</taxon>
    </lineage>
</organism>
<dbReference type="EMBL" id="VRTS01000001">
    <property type="protein sequence ID" value="TXK65667.1"/>
    <property type="molecule type" value="Genomic_DNA"/>
</dbReference>
<dbReference type="InterPro" id="IPR050356">
    <property type="entry name" value="SulA_CellDiv_inhibitor"/>
</dbReference>
<evidence type="ECO:0000313" key="3">
    <source>
        <dbReference type="Proteomes" id="UP000321248"/>
    </source>
</evidence>
<proteinExistence type="predicted"/>
<keyword evidence="1" id="KW-0227">DNA damage</keyword>
<dbReference type="PANTHER" id="PTHR35369">
    <property type="entry name" value="BLR3025 PROTEIN-RELATED"/>
    <property type="match status" value="1"/>
</dbReference>
<dbReference type="GO" id="GO:0006281">
    <property type="term" value="P:DNA repair"/>
    <property type="evidence" value="ECO:0007669"/>
    <property type="project" value="TreeGrafter"/>
</dbReference>
<dbReference type="RefSeq" id="WP_147890339.1">
    <property type="nucleotide sequence ID" value="NZ_VRTS01000001.1"/>
</dbReference>
<reference evidence="2 3" key="1">
    <citation type="submission" date="2019-08" db="EMBL/GenBank/DDBJ databases">
        <authorList>
            <person name="Karlyshev A.V."/>
        </authorList>
    </citation>
    <scope>NUCLEOTIDE SEQUENCE [LARGE SCALE GENOMIC DNA]</scope>
    <source>
        <strain evidence="2 3">Alg18-2.2</strain>
    </source>
</reference>
<dbReference type="InterPro" id="IPR043502">
    <property type="entry name" value="DNA/RNA_pol_sf"/>
</dbReference>
<gene>
    <name evidence="2" type="ORF">FU658_00625</name>
</gene>